<gene>
    <name evidence="3" type="ORF">JI739_10940</name>
</gene>
<accession>A0A937D7E9</accession>
<keyword evidence="1" id="KW-0812">Transmembrane</keyword>
<keyword evidence="2" id="KW-0732">Signal</keyword>
<dbReference type="InterPro" id="IPR025060">
    <property type="entry name" value="DUF3999"/>
</dbReference>
<evidence type="ECO:0000313" key="3">
    <source>
        <dbReference type="EMBL" id="MBL0420861.1"/>
    </source>
</evidence>
<evidence type="ECO:0000256" key="1">
    <source>
        <dbReference type="SAM" id="Phobius"/>
    </source>
</evidence>
<keyword evidence="4" id="KW-1185">Reference proteome</keyword>
<dbReference type="EMBL" id="JAEQNA010000003">
    <property type="protein sequence ID" value="MBL0420861.1"/>
    <property type="molecule type" value="Genomic_DNA"/>
</dbReference>
<proteinExistence type="predicted"/>
<feature type="transmembrane region" description="Helical" evidence="1">
    <location>
        <begin position="424"/>
        <end position="445"/>
    </location>
</feature>
<feature type="chain" id="PRO_5037533968" evidence="2">
    <location>
        <begin position="20"/>
        <end position="450"/>
    </location>
</feature>
<protein>
    <submittedName>
        <fullName evidence="3">DUF3999 family protein</fullName>
    </submittedName>
</protein>
<dbReference type="AlphaFoldDB" id="A0A937D7E9"/>
<dbReference type="Proteomes" id="UP000613011">
    <property type="component" value="Unassembled WGS sequence"/>
</dbReference>
<evidence type="ECO:0000256" key="2">
    <source>
        <dbReference type="SAM" id="SignalP"/>
    </source>
</evidence>
<name>A0A937D7E9_9BURK</name>
<evidence type="ECO:0000313" key="4">
    <source>
        <dbReference type="Proteomes" id="UP000613011"/>
    </source>
</evidence>
<keyword evidence="1" id="KW-1133">Transmembrane helix</keyword>
<reference evidence="3" key="1">
    <citation type="submission" date="2021-01" db="EMBL/GenBank/DDBJ databases">
        <title>Ramlibacter sp. strain AW1 16S ribosomal RNA gene Genome sequencing and assembly.</title>
        <authorList>
            <person name="Kang M."/>
        </authorList>
    </citation>
    <scope>NUCLEOTIDE SEQUENCE</scope>
    <source>
        <strain evidence="3">AW1</strain>
    </source>
</reference>
<comment type="caution">
    <text evidence="3">The sequence shown here is derived from an EMBL/GenBank/DDBJ whole genome shotgun (WGS) entry which is preliminary data.</text>
</comment>
<dbReference type="Pfam" id="PF13163">
    <property type="entry name" value="DUF3999"/>
    <property type="match status" value="1"/>
</dbReference>
<organism evidence="3 4">
    <name type="scientific">Ramlibacter aurantiacus</name>
    <dbReference type="NCBI Taxonomy" id="2801330"/>
    <lineage>
        <taxon>Bacteria</taxon>
        <taxon>Pseudomonadati</taxon>
        <taxon>Pseudomonadota</taxon>
        <taxon>Betaproteobacteria</taxon>
        <taxon>Burkholderiales</taxon>
        <taxon>Comamonadaceae</taxon>
        <taxon>Ramlibacter</taxon>
    </lineage>
</organism>
<sequence length="450" mass="47948">MTRGLRMGAALLLALPAIAAAPLAPADFSWSAPLELPADARWGRVALPGEALVRLRSPAQGDLRVFDADGRPAAFARVPGSAASGPPELTPSYPAWPLVQAASAPPGGVQVRVEGGAGPQAVWVQVDGSPPTPGQVRLPAALFDTRGEKRPIDALVLQAELPPNTPVRLQASTSPDLAQWTPIPLRGSLYRFDHGGPANDTLRLERPVSLADRYLRLEWDAQIAVTLAALQARRASTTAAPRPVAELGEPRVVDGGLEWRIDTTAPIAALVPEPTRADAVLPLRVLGRADPAQPWRQLAQALAFRHGEGAQAHRSAPVPVALRGMRWLRLEPLPGHAWDPTLLRLRVELEPLELAFNASGPRPLRVAAGRPDTSSAQVDAGLLSAATELPMAQWPQAQLGPAHLQAPRTATWDRLVPAGVSPQMMLWTLLVAGALLLGVLAWRLVRMLKP</sequence>
<keyword evidence="1" id="KW-0472">Membrane</keyword>
<feature type="signal peptide" evidence="2">
    <location>
        <begin position="1"/>
        <end position="19"/>
    </location>
</feature>
<dbReference type="RefSeq" id="WP_201683930.1">
    <property type="nucleotide sequence ID" value="NZ_JAEQNA010000003.1"/>
</dbReference>